<keyword evidence="2" id="KW-1185">Reference proteome</keyword>
<comment type="caution">
    <text evidence="1">The sequence shown here is derived from an EMBL/GenBank/DDBJ whole genome shotgun (WGS) entry which is preliminary data.</text>
</comment>
<sequence length="134" mass="15389">MSRLFILRTILRQNYLNNITKTPSTAVHCQYRLLNTSTVLTINKQKRRRSMSNTFDAMQPGTKKQAAEHIYGVAKNGVEMQILLSDKEARICNLLEKVSDYIGQARPDLPRIESRIAGGWVRDKVKYIYITNMG</sequence>
<proteinExistence type="predicted"/>
<gene>
    <name evidence="1" type="ORF">BDA99DRAFT_512665</name>
</gene>
<dbReference type="AlphaFoldDB" id="A0AAD5PDE1"/>
<evidence type="ECO:0000313" key="2">
    <source>
        <dbReference type="Proteomes" id="UP001209540"/>
    </source>
</evidence>
<dbReference type="EMBL" id="JAIXMP010000016">
    <property type="protein sequence ID" value="KAI9260618.1"/>
    <property type="molecule type" value="Genomic_DNA"/>
</dbReference>
<organism evidence="1 2">
    <name type="scientific">Phascolomyces articulosus</name>
    <dbReference type="NCBI Taxonomy" id="60185"/>
    <lineage>
        <taxon>Eukaryota</taxon>
        <taxon>Fungi</taxon>
        <taxon>Fungi incertae sedis</taxon>
        <taxon>Mucoromycota</taxon>
        <taxon>Mucoromycotina</taxon>
        <taxon>Mucoromycetes</taxon>
        <taxon>Mucorales</taxon>
        <taxon>Lichtheimiaceae</taxon>
        <taxon>Phascolomyces</taxon>
    </lineage>
</organism>
<accession>A0AAD5PDE1</accession>
<dbReference type="Proteomes" id="UP001209540">
    <property type="component" value="Unassembled WGS sequence"/>
</dbReference>
<protein>
    <submittedName>
        <fullName evidence="1">Uncharacterized protein</fullName>
    </submittedName>
</protein>
<evidence type="ECO:0000313" key="1">
    <source>
        <dbReference type="EMBL" id="KAI9260618.1"/>
    </source>
</evidence>
<reference evidence="1" key="1">
    <citation type="journal article" date="2022" name="IScience">
        <title>Evolution of zygomycete secretomes and the origins of terrestrial fungal ecologies.</title>
        <authorList>
            <person name="Chang Y."/>
            <person name="Wang Y."/>
            <person name="Mondo S."/>
            <person name="Ahrendt S."/>
            <person name="Andreopoulos W."/>
            <person name="Barry K."/>
            <person name="Beard J."/>
            <person name="Benny G.L."/>
            <person name="Blankenship S."/>
            <person name="Bonito G."/>
            <person name="Cuomo C."/>
            <person name="Desiro A."/>
            <person name="Gervers K.A."/>
            <person name="Hundley H."/>
            <person name="Kuo A."/>
            <person name="LaButti K."/>
            <person name="Lang B.F."/>
            <person name="Lipzen A."/>
            <person name="O'Donnell K."/>
            <person name="Pangilinan J."/>
            <person name="Reynolds N."/>
            <person name="Sandor L."/>
            <person name="Smith M.E."/>
            <person name="Tsang A."/>
            <person name="Grigoriev I.V."/>
            <person name="Stajich J.E."/>
            <person name="Spatafora J.W."/>
        </authorList>
    </citation>
    <scope>NUCLEOTIDE SEQUENCE</scope>
    <source>
        <strain evidence="1">RSA 2281</strain>
    </source>
</reference>
<reference evidence="1" key="2">
    <citation type="submission" date="2023-02" db="EMBL/GenBank/DDBJ databases">
        <authorList>
            <consortium name="DOE Joint Genome Institute"/>
            <person name="Mondo S.J."/>
            <person name="Chang Y."/>
            <person name="Wang Y."/>
            <person name="Ahrendt S."/>
            <person name="Andreopoulos W."/>
            <person name="Barry K."/>
            <person name="Beard J."/>
            <person name="Benny G.L."/>
            <person name="Blankenship S."/>
            <person name="Bonito G."/>
            <person name="Cuomo C."/>
            <person name="Desiro A."/>
            <person name="Gervers K.A."/>
            <person name="Hundley H."/>
            <person name="Kuo A."/>
            <person name="LaButti K."/>
            <person name="Lang B.F."/>
            <person name="Lipzen A."/>
            <person name="O'Donnell K."/>
            <person name="Pangilinan J."/>
            <person name="Reynolds N."/>
            <person name="Sandor L."/>
            <person name="Smith M.W."/>
            <person name="Tsang A."/>
            <person name="Grigoriev I.V."/>
            <person name="Stajich J.E."/>
            <person name="Spatafora J.W."/>
        </authorList>
    </citation>
    <scope>NUCLEOTIDE SEQUENCE</scope>
    <source>
        <strain evidence="1">RSA 2281</strain>
    </source>
</reference>
<name>A0AAD5PDE1_9FUNG</name>